<dbReference type="PROSITE" id="PS50005">
    <property type="entry name" value="TPR"/>
    <property type="match status" value="1"/>
</dbReference>
<dbReference type="RefSeq" id="XP_060337583.1">
    <property type="nucleotide sequence ID" value="XM_060476531.1"/>
</dbReference>
<dbReference type="GeneID" id="85360079"/>
<dbReference type="Pfam" id="PF19270">
    <property type="entry name" value="FBO_C"/>
    <property type="match status" value="1"/>
</dbReference>
<dbReference type="SMART" id="SM00256">
    <property type="entry name" value="FBOX"/>
    <property type="match status" value="1"/>
</dbReference>
<dbReference type="AlphaFoldDB" id="A0AA39T634"/>
<dbReference type="SMART" id="SM00028">
    <property type="entry name" value="TPR"/>
    <property type="match status" value="1"/>
</dbReference>
<dbReference type="PROSITE" id="PS50181">
    <property type="entry name" value="FBOX"/>
    <property type="match status" value="1"/>
</dbReference>
<accession>A0AA39T634</accession>
<feature type="domain" description="F-box" evidence="4">
    <location>
        <begin position="178"/>
        <end position="224"/>
    </location>
</feature>
<feature type="compositionally biased region" description="Basic and acidic residues" evidence="3">
    <location>
        <begin position="23"/>
        <end position="44"/>
    </location>
</feature>
<gene>
    <name evidence="5" type="ORF">EV420DRAFT_1636025</name>
</gene>
<dbReference type="GO" id="GO:0019005">
    <property type="term" value="C:SCF ubiquitin ligase complex"/>
    <property type="evidence" value="ECO:0007669"/>
    <property type="project" value="TreeGrafter"/>
</dbReference>
<protein>
    <recommendedName>
        <fullName evidence="4">F-box domain-containing protein</fullName>
    </recommendedName>
</protein>
<dbReference type="Gene3D" id="1.20.1280.50">
    <property type="match status" value="1"/>
</dbReference>
<dbReference type="GO" id="GO:0005737">
    <property type="term" value="C:cytoplasm"/>
    <property type="evidence" value="ECO:0007669"/>
    <property type="project" value="TreeGrafter"/>
</dbReference>
<feature type="repeat" description="TPR" evidence="2">
    <location>
        <begin position="79"/>
        <end position="112"/>
    </location>
</feature>
<comment type="caution">
    <text evidence="5">The sequence shown here is derived from an EMBL/GenBank/DDBJ whole genome shotgun (WGS) entry which is preliminary data.</text>
</comment>
<evidence type="ECO:0000256" key="2">
    <source>
        <dbReference type="PROSITE-ProRule" id="PRU00339"/>
    </source>
</evidence>
<dbReference type="InterPro" id="IPR011990">
    <property type="entry name" value="TPR-like_helical_dom_sf"/>
</dbReference>
<dbReference type="PANTHER" id="PTHR12874:SF9">
    <property type="entry name" value="F-BOX ONLY PROTEIN 48"/>
    <property type="match status" value="1"/>
</dbReference>
<keyword evidence="6" id="KW-1185">Reference proteome</keyword>
<proteinExistence type="predicted"/>
<reference evidence="5" key="1">
    <citation type="submission" date="2023-06" db="EMBL/GenBank/DDBJ databases">
        <authorList>
            <consortium name="Lawrence Berkeley National Laboratory"/>
            <person name="Ahrendt S."/>
            <person name="Sahu N."/>
            <person name="Indic B."/>
            <person name="Wong-Bajracharya J."/>
            <person name="Merenyi Z."/>
            <person name="Ke H.-M."/>
            <person name="Monk M."/>
            <person name="Kocsube S."/>
            <person name="Drula E."/>
            <person name="Lipzen A."/>
            <person name="Balint B."/>
            <person name="Henrissat B."/>
            <person name="Andreopoulos B."/>
            <person name="Martin F.M."/>
            <person name="Harder C.B."/>
            <person name="Rigling D."/>
            <person name="Ford K.L."/>
            <person name="Foster G.D."/>
            <person name="Pangilinan J."/>
            <person name="Papanicolaou A."/>
            <person name="Barry K."/>
            <person name="LaButti K."/>
            <person name="Viragh M."/>
            <person name="Koriabine M."/>
            <person name="Yan M."/>
            <person name="Riley R."/>
            <person name="Champramary S."/>
            <person name="Plett K.L."/>
            <person name="Tsai I.J."/>
            <person name="Slot J."/>
            <person name="Sipos G."/>
            <person name="Plett J."/>
            <person name="Nagy L.G."/>
            <person name="Grigoriev I.V."/>
        </authorList>
    </citation>
    <scope>NUCLEOTIDE SEQUENCE</scope>
    <source>
        <strain evidence="5">CCBAS 213</strain>
    </source>
</reference>
<dbReference type="EMBL" id="JAUEPS010000003">
    <property type="protein sequence ID" value="KAK0466991.1"/>
    <property type="molecule type" value="Genomic_DNA"/>
</dbReference>
<dbReference type="PANTHER" id="PTHR12874">
    <property type="entry name" value="F-BOX ONLY PROTEIN 48-RELATED"/>
    <property type="match status" value="1"/>
</dbReference>
<evidence type="ECO:0000259" key="4">
    <source>
        <dbReference type="PROSITE" id="PS50181"/>
    </source>
</evidence>
<sequence>MQRPQVEDSEELKRFRAEWKAEVEHRRAAAEPNVKDIVDNSEHRPVHHLPLPTPSSPTKPQHRVSALSHVPLSEAQGSALAVYRSAVAHEQLGDLDEALRLYRQAFRKDPNVDRAYHREEIIASSLSAQLHDSLSVVAEVPVHKTKRTNIVSATTSLANIVAGFAEKLHFEPEVEEEDVHLRKLPDEVLIKILTRLDPTSLERFATVNRKARVFSLDSTIWRKLVIAAYRPPQVPNQDELNAAVERCLYDYRRVYIEHPRVRMDGVYIAVCHYIRSGLSENSWVNINHLITYHRYLRFYPNGLVISLRTNEEQPPQHVIPLLKPSLRMKGCLFGRWMLTDTTICITNLVDGSGHLPIPPDTDFSDLSDVILANSDAIRYVFSMTLSLRSRPLGRWNKLDIITFNSVNIETGDASPVVMKHERSFWFSKVRSFA</sequence>
<dbReference type="SUPFAM" id="SSF81383">
    <property type="entry name" value="F-box domain"/>
    <property type="match status" value="1"/>
</dbReference>
<feature type="region of interest" description="Disordered" evidence="3">
    <location>
        <begin position="23"/>
        <end position="62"/>
    </location>
</feature>
<dbReference type="Pfam" id="PF13428">
    <property type="entry name" value="TPR_14"/>
    <property type="match status" value="1"/>
</dbReference>
<dbReference type="GO" id="GO:0031146">
    <property type="term" value="P:SCF-dependent proteasomal ubiquitin-dependent protein catabolic process"/>
    <property type="evidence" value="ECO:0007669"/>
    <property type="project" value="TreeGrafter"/>
</dbReference>
<dbReference type="InterPro" id="IPR036047">
    <property type="entry name" value="F-box-like_dom_sf"/>
</dbReference>
<dbReference type="Proteomes" id="UP001175211">
    <property type="component" value="Unassembled WGS sequence"/>
</dbReference>
<dbReference type="SUPFAM" id="SSF48452">
    <property type="entry name" value="TPR-like"/>
    <property type="match status" value="1"/>
</dbReference>
<organism evidence="5 6">
    <name type="scientific">Armillaria tabescens</name>
    <name type="common">Ringless honey mushroom</name>
    <name type="synonym">Agaricus tabescens</name>
    <dbReference type="NCBI Taxonomy" id="1929756"/>
    <lineage>
        <taxon>Eukaryota</taxon>
        <taxon>Fungi</taxon>
        <taxon>Dikarya</taxon>
        <taxon>Basidiomycota</taxon>
        <taxon>Agaricomycotina</taxon>
        <taxon>Agaricomycetes</taxon>
        <taxon>Agaricomycetidae</taxon>
        <taxon>Agaricales</taxon>
        <taxon>Marasmiineae</taxon>
        <taxon>Physalacriaceae</taxon>
        <taxon>Desarmillaria</taxon>
    </lineage>
</organism>
<evidence type="ECO:0000313" key="6">
    <source>
        <dbReference type="Proteomes" id="UP001175211"/>
    </source>
</evidence>
<dbReference type="InterPro" id="IPR001810">
    <property type="entry name" value="F-box_dom"/>
</dbReference>
<keyword evidence="2" id="KW-0802">TPR repeat</keyword>
<name>A0AA39T634_ARMTA</name>
<dbReference type="InterPro" id="IPR045464">
    <property type="entry name" value="Hrt3/FBXO9_C"/>
</dbReference>
<keyword evidence="1" id="KW-0833">Ubl conjugation pathway</keyword>
<dbReference type="Pfam" id="PF12937">
    <property type="entry name" value="F-box-like"/>
    <property type="match status" value="1"/>
</dbReference>
<dbReference type="InterPro" id="IPR019734">
    <property type="entry name" value="TPR_rpt"/>
</dbReference>
<evidence type="ECO:0000256" key="3">
    <source>
        <dbReference type="SAM" id="MobiDB-lite"/>
    </source>
</evidence>
<evidence type="ECO:0000313" key="5">
    <source>
        <dbReference type="EMBL" id="KAK0466991.1"/>
    </source>
</evidence>
<evidence type="ECO:0000256" key="1">
    <source>
        <dbReference type="ARBA" id="ARBA00022786"/>
    </source>
</evidence>